<dbReference type="RefSeq" id="WP_303551058.1">
    <property type="nucleotide sequence ID" value="NZ_JAUOPG010000008.1"/>
</dbReference>
<dbReference type="Proteomes" id="UP001169862">
    <property type="component" value="Unassembled WGS sequence"/>
</dbReference>
<accession>A0AAW7XJI7</accession>
<reference evidence="1" key="1">
    <citation type="submission" date="2023-07" db="EMBL/GenBank/DDBJ databases">
        <title>Genome content predicts the carbon catabolic preferences of heterotrophic bacteria.</title>
        <authorList>
            <person name="Gralka M."/>
        </authorList>
    </citation>
    <scope>NUCLEOTIDE SEQUENCE</scope>
    <source>
        <strain evidence="1">I2M16</strain>
    </source>
</reference>
<dbReference type="EMBL" id="JAUOPG010000008">
    <property type="protein sequence ID" value="MDO6454401.1"/>
    <property type="molecule type" value="Genomic_DNA"/>
</dbReference>
<protein>
    <submittedName>
        <fullName evidence="1">Replication protein C, IncQ-type</fullName>
    </submittedName>
</protein>
<dbReference type="InterPro" id="IPR010522">
    <property type="entry name" value="RepC_bac"/>
</dbReference>
<proteinExistence type="predicted"/>
<dbReference type="Pfam" id="PF06504">
    <property type="entry name" value="RepC"/>
    <property type="match status" value="1"/>
</dbReference>
<dbReference type="AlphaFoldDB" id="A0AAW7XJI7"/>
<name>A0AAW7XJI7_9GAMM</name>
<sequence length="275" mass="30958">MKKLNGPIQFLRHSPSHCLAPGLFRALQKGERRQAKLEVAYDYGKGRSIEFSGPEPLGADDLRVLQGLIAMAGPSGLLLEPEPSTECGHQLRLFLEPKWEAVGLDAIVVKGSYRYLARVIGYANIDNCTTIKTCIERMWKVSIIVQQGSKRKGFRLLAEYESDDTAGQLYVALNPMIAEAVLPGGRHVRIDMDEVRALRTANARLIHQRLCAWINPGKREKIALDTLCGYLHQSAVSGNALRKRHERLRNTLSELQNIGWLITEYRKGMFEIQRP</sequence>
<evidence type="ECO:0000313" key="1">
    <source>
        <dbReference type="EMBL" id="MDO6454401.1"/>
    </source>
</evidence>
<comment type="caution">
    <text evidence="1">The sequence shown here is derived from an EMBL/GenBank/DDBJ whole genome shotgun (WGS) entry which is preliminary data.</text>
</comment>
<organism evidence="1 2">
    <name type="scientific">Neptunomonas phycophila</name>
    <dbReference type="NCBI Taxonomy" id="1572645"/>
    <lineage>
        <taxon>Bacteria</taxon>
        <taxon>Pseudomonadati</taxon>
        <taxon>Pseudomonadota</taxon>
        <taxon>Gammaproteobacteria</taxon>
        <taxon>Oceanospirillales</taxon>
        <taxon>Oceanospirillaceae</taxon>
        <taxon>Neptunomonas</taxon>
    </lineage>
</organism>
<evidence type="ECO:0000313" key="2">
    <source>
        <dbReference type="Proteomes" id="UP001169862"/>
    </source>
</evidence>
<gene>
    <name evidence="1" type="primary">repC</name>
    <name evidence="1" type="ORF">Q4490_12575</name>
</gene>